<dbReference type="AlphaFoldDB" id="A0A316IBP6"/>
<protein>
    <submittedName>
        <fullName evidence="2">Uncharacterized protein</fullName>
    </submittedName>
</protein>
<keyword evidence="3" id="KW-1185">Reference proteome</keyword>
<accession>A0A316IBP6</accession>
<dbReference type="Proteomes" id="UP000245812">
    <property type="component" value="Unassembled WGS sequence"/>
</dbReference>
<evidence type="ECO:0000256" key="1">
    <source>
        <dbReference type="SAM" id="MobiDB-lite"/>
    </source>
</evidence>
<evidence type="ECO:0000313" key="2">
    <source>
        <dbReference type="EMBL" id="PWK87775.1"/>
    </source>
</evidence>
<sequence length="100" mass="10971">MSDVIDFLERMGQDAQLRDASPEEMAQAMEEAGLEPAVRSAILDGRAGRLQDLLGQGAHFSILMPGEEEEEEEQEDEDEEREQEGDEQLAASHGIRASAA</sequence>
<dbReference type="OrthoDB" id="5772941at2"/>
<comment type="caution">
    <text evidence="2">The sequence shown here is derived from an EMBL/GenBank/DDBJ whole genome shotgun (WGS) entry which is preliminary data.</text>
</comment>
<feature type="compositionally biased region" description="Acidic residues" evidence="1">
    <location>
        <begin position="66"/>
        <end position="87"/>
    </location>
</feature>
<dbReference type="EMBL" id="QGHC01000006">
    <property type="protein sequence ID" value="PWK87775.1"/>
    <property type="molecule type" value="Genomic_DNA"/>
</dbReference>
<proteinExistence type="predicted"/>
<dbReference type="RefSeq" id="WP_109723580.1">
    <property type="nucleotide sequence ID" value="NZ_MSZV01000043.1"/>
</dbReference>
<evidence type="ECO:0000313" key="3">
    <source>
        <dbReference type="Proteomes" id="UP000245812"/>
    </source>
</evidence>
<feature type="region of interest" description="Disordered" evidence="1">
    <location>
        <begin position="62"/>
        <end position="100"/>
    </location>
</feature>
<name>A0A316IBP6_9GAMM</name>
<reference evidence="2 3" key="1">
    <citation type="submission" date="2018-05" db="EMBL/GenBank/DDBJ databases">
        <title>Genomic Encyclopedia of Type Strains, Phase IV (KMG-IV): sequencing the most valuable type-strain genomes for metagenomic binning, comparative biology and taxonomic classification.</title>
        <authorList>
            <person name="Goeker M."/>
        </authorList>
    </citation>
    <scope>NUCLEOTIDE SEQUENCE [LARGE SCALE GENOMIC DNA]</scope>
    <source>
        <strain evidence="2 3">DSM 14263</strain>
    </source>
</reference>
<gene>
    <name evidence="2" type="ORF">C7456_106268</name>
</gene>
<organism evidence="2 3">
    <name type="scientific">Fulvimonas soli</name>
    <dbReference type="NCBI Taxonomy" id="155197"/>
    <lineage>
        <taxon>Bacteria</taxon>
        <taxon>Pseudomonadati</taxon>
        <taxon>Pseudomonadota</taxon>
        <taxon>Gammaproteobacteria</taxon>
        <taxon>Lysobacterales</taxon>
        <taxon>Rhodanobacteraceae</taxon>
        <taxon>Fulvimonas</taxon>
    </lineage>
</organism>